<dbReference type="EMBL" id="BK032513">
    <property type="protein sequence ID" value="DAF45098.1"/>
    <property type="molecule type" value="Genomic_DNA"/>
</dbReference>
<name>A0A8S5S340_9CAUD</name>
<organism evidence="1">
    <name type="scientific">Siphoviridae sp. ctCIv11</name>
    <dbReference type="NCBI Taxonomy" id="2827806"/>
    <lineage>
        <taxon>Viruses</taxon>
        <taxon>Duplodnaviria</taxon>
        <taxon>Heunggongvirae</taxon>
        <taxon>Uroviricota</taxon>
        <taxon>Caudoviricetes</taxon>
    </lineage>
</organism>
<evidence type="ECO:0000313" key="1">
    <source>
        <dbReference type="EMBL" id="DAF45098.1"/>
    </source>
</evidence>
<protein>
    <submittedName>
        <fullName evidence="1">Uncharacterized protein</fullName>
    </submittedName>
</protein>
<sequence length="35" mass="4014">MLIGKIYRIKVSCALESLYSRLYQNAVVGLTMLHE</sequence>
<reference evidence="1" key="1">
    <citation type="journal article" date="2021" name="Proc. Natl. Acad. Sci. U.S.A.">
        <title>A Catalog of Tens of Thousands of Viruses from Human Metagenomes Reveals Hidden Associations with Chronic Diseases.</title>
        <authorList>
            <person name="Tisza M.J."/>
            <person name="Buck C.B."/>
        </authorList>
    </citation>
    <scope>NUCLEOTIDE SEQUENCE</scope>
    <source>
        <strain evidence="1">CtCIv11</strain>
    </source>
</reference>
<accession>A0A8S5S340</accession>
<proteinExistence type="predicted"/>